<evidence type="ECO:0000313" key="2">
    <source>
        <dbReference type="Proteomes" id="UP000323594"/>
    </source>
</evidence>
<name>A0AAE6M5X2_TREPH</name>
<protein>
    <submittedName>
        <fullName evidence="1">Uncharacterized protein</fullName>
    </submittedName>
</protein>
<dbReference type="EMBL" id="CP042817">
    <property type="protein sequence ID" value="QEJ96763.1"/>
    <property type="molecule type" value="Genomic_DNA"/>
</dbReference>
<sequence length="137" mass="15341">MIILILGIGDKTNAYECFAKIANAINLSAIKVDEQLKRVALNRIPLNGNIGSLLNKLCVLTNAFCACDETAPPSSQHRCSLVTEQFATHCAIFYCTNTNHKAVDKLKHFRQISLIFHTQRMNMTVNIMLEKAIIHLQ</sequence>
<organism evidence="1 2">
    <name type="scientific">Treponema phagedenis</name>
    <dbReference type="NCBI Taxonomy" id="162"/>
    <lineage>
        <taxon>Bacteria</taxon>
        <taxon>Pseudomonadati</taxon>
        <taxon>Spirochaetota</taxon>
        <taxon>Spirochaetia</taxon>
        <taxon>Spirochaetales</taxon>
        <taxon>Treponemataceae</taxon>
        <taxon>Treponema</taxon>
    </lineage>
</organism>
<reference evidence="1 2" key="1">
    <citation type="submission" date="2019-08" db="EMBL/GenBank/DDBJ databases">
        <authorList>
            <person name="Kuhnert P."/>
        </authorList>
    </citation>
    <scope>NUCLEOTIDE SEQUENCE [LARGE SCALE GENOMIC DNA]</scope>
    <source>
        <strain evidence="1 2">B36.5</strain>
    </source>
</reference>
<evidence type="ECO:0000313" key="1">
    <source>
        <dbReference type="EMBL" id="QEJ96763.1"/>
    </source>
</evidence>
<dbReference type="Proteomes" id="UP000323594">
    <property type="component" value="Chromosome"/>
</dbReference>
<accession>A0AAE6M5X2</accession>
<dbReference type="AlphaFoldDB" id="A0AAE6M5X2"/>
<gene>
    <name evidence="1" type="ORF">FUT82_01235</name>
</gene>
<proteinExistence type="predicted"/>
<dbReference type="RefSeq" id="WP_148884403.1">
    <property type="nucleotide sequence ID" value="NZ_CP042817.1"/>
</dbReference>